<evidence type="ECO:0000256" key="9">
    <source>
        <dbReference type="ARBA" id="ARBA00023065"/>
    </source>
</evidence>
<keyword evidence="6" id="KW-0812">Transmembrane</keyword>
<dbReference type="Gene3D" id="3.30.1950.10">
    <property type="entry name" value="wza like domain"/>
    <property type="match status" value="1"/>
</dbReference>
<dbReference type="PANTHER" id="PTHR33619:SF3">
    <property type="entry name" value="POLYSACCHARIDE EXPORT PROTEIN GFCE-RELATED"/>
    <property type="match status" value="1"/>
</dbReference>
<organism evidence="17 18">
    <name type="scientific">Caballeronia insecticola</name>
    <dbReference type="NCBI Taxonomy" id="758793"/>
    <lineage>
        <taxon>Bacteria</taxon>
        <taxon>Pseudomonadati</taxon>
        <taxon>Pseudomonadota</taxon>
        <taxon>Betaproteobacteria</taxon>
        <taxon>Burkholderiales</taxon>
        <taxon>Burkholderiaceae</taxon>
        <taxon>Caballeronia</taxon>
    </lineage>
</organism>
<keyword evidence="12" id="KW-0564">Palmitate</keyword>
<keyword evidence="18" id="KW-1185">Reference proteome</keyword>
<evidence type="ECO:0000256" key="6">
    <source>
        <dbReference type="ARBA" id="ARBA00022692"/>
    </source>
</evidence>
<keyword evidence="9" id="KW-0406">Ion transport</keyword>
<keyword evidence="7" id="KW-0732">Signal</keyword>
<sequence>MQVQMKVEKHVSKLGGYSRIAALCLALTGCGTMPGWISSSGASREQVMELPKESRIQGIQLIDVNDTLTRKLAAGKTLGRFSDVFAGNAANHYVIGPGDVLDVSVWESPPAMLFGSGMLDPTKPATAGVSTAVTFPQQMVSAAGTITMPFAGRITVEGRDTQEIEADITQRLKGKANNPQVMVQVVKNNSASVTVVGEVTNSLQLPLTPKGERLLDAIAAGGGVKEAVSRVAVQLTRGKVTSTMALGSVIRDPRQNVRLEPGDVVTALFQPESFSVLGATGKNDEMPLEAQGISLAQALARAGGLIDNRADARGVFIFRFEKAGLVDGQVAKGTVPVVYQVDLRDPSSFFVTQNFAIQDRDVIYVANSPEAEFNKFLRLVISVAAPSVTLNKALD</sequence>
<dbReference type="GO" id="GO:0015288">
    <property type="term" value="F:porin activity"/>
    <property type="evidence" value="ECO:0007669"/>
    <property type="project" value="UniProtKB-KW"/>
</dbReference>
<dbReference type="GO" id="GO:0015159">
    <property type="term" value="F:polysaccharide transmembrane transporter activity"/>
    <property type="evidence" value="ECO:0007669"/>
    <property type="project" value="InterPro"/>
</dbReference>
<evidence type="ECO:0000256" key="12">
    <source>
        <dbReference type="ARBA" id="ARBA00023139"/>
    </source>
</evidence>
<evidence type="ECO:0000259" key="15">
    <source>
        <dbReference type="Pfam" id="PF02563"/>
    </source>
</evidence>
<dbReference type="GO" id="GO:0046930">
    <property type="term" value="C:pore complex"/>
    <property type="evidence" value="ECO:0007669"/>
    <property type="project" value="UniProtKB-KW"/>
</dbReference>
<geneLocation type="plasmid" evidence="17 18">
    <name>p2</name>
</geneLocation>
<keyword evidence="17" id="KW-0614">Plasmid</keyword>
<keyword evidence="4" id="KW-1134">Transmembrane beta strand</keyword>
<evidence type="ECO:0000256" key="14">
    <source>
        <dbReference type="ARBA" id="ARBA00023288"/>
    </source>
</evidence>
<keyword evidence="8" id="KW-0625">Polysaccharide transport</keyword>
<dbReference type="InterPro" id="IPR054765">
    <property type="entry name" value="SLBB_dom"/>
</dbReference>
<evidence type="ECO:0000256" key="3">
    <source>
        <dbReference type="ARBA" id="ARBA00022448"/>
    </source>
</evidence>
<evidence type="ECO:0000256" key="2">
    <source>
        <dbReference type="ARBA" id="ARBA00009450"/>
    </source>
</evidence>
<feature type="domain" description="SLBB" evidence="16">
    <location>
        <begin position="193"/>
        <end position="265"/>
    </location>
</feature>
<evidence type="ECO:0000259" key="16">
    <source>
        <dbReference type="Pfam" id="PF22461"/>
    </source>
</evidence>
<evidence type="ECO:0000256" key="5">
    <source>
        <dbReference type="ARBA" id="ARBA00022597"/>
    </source>
</evidence>
<dbReference type="Gene3D" id="3.10.560.10">
    <property type="entry name" value="Outer membrane lipoprotein wza domain like"/>
    <property type="match status" value="2"/>
</dbReference>
<keyword evidence="5" id="KW-0762">Sugar transport</keyword>
<dbReference type="InterPro" id="IPR049712">
    <property type="entry name" value="Poly_export"/>
</dbReference>
<accession>A0A060PRJ9</accession>
<dbReference type="HOGENOM" id="CLU_038343_4_0_4"/>
<keyword evidence="11" id="KW-0472">Membrane</keyword>
<gene>
    <name evidence="17" type="ORF">BRPE64_ECDS01980</name>
</gene>
<evidence type="ECO:0000256" key="7">
    <source>
        <dbReference type="ARBA" id="ARBA00022729"/>
    </source>
</evidence>
<feature type="domain" description="Polysaccharide export protein N-terminal" evidence="15">
    <location>
        <begin position="89"/>
        <end position="185"/>
    </location>
</feature>
<evidence type="ECO:0000313" key="17">
    <source>
        <dbReference type="EMBL" id="BAO94080.1"/>
    </source>
</evidence>
<dbReference type="GO" id="GO:0009279">
    <property type="term" value="C:cell outer membrane"/>
    <property type="evidence" value="ECO:0007669"/>
    <property type="project" value="UniProtKB-SubCell"/>
</dbReference>
<dbReference type="InterPro" id="IPR003715">
    <property type="entry name" value="Poly_export_N"/>
</dbReference>
<evidence type="ECO:0000256" key="13">
    <source>
        <dbReference type="ARBA" id="ARBA00023237"/>
    </source>
</evidence>
<dbReference type="Proteomes" id="UP000013966">
    <property type="component" value="Plasmid p2"/>
</dbReference>
<protein>
    <submittedName>
        <fullName evidence="17">Polysaccharide export protein</fullName>
    </submittedName>
</protein>
<feature type="domain" description="SLBB" evidence="16">
    <location>
        <begin position="273"/>
        <end position="365"/>
    </location>
</feature>
<dbReference type="Pfam" id="PF02563">
    <property type="entry name" value="Poly_export"/>
    <property type="match status" value="1"/>
</dbReference>
<comment type="subcellular location">
    <subcellularLocation>
        <location evidence="1">Cell outer membrane</location>
        <topology evidence="1">Multi-pass membrane protein</topology>
    </subcellularLocation>
</comment>
<reference evidence="17 18" key="2">
    <citation type="journal article" date="2018" name="Int. J. Syst. Evol. Microbiol.">
        <title>Burkholderia insecticola sp. nov., a gut symbiotic bacterium of the bean bug Riptortus pedestris.</title>
        <authorList>
            <person name="Takeshita K."/>
            <person name="Tamaki H."/>
            <person name="Ohbayashi T."/>
            <person name="Meng X.-Y."/>
            <person name="Sone T."/>
            <person name="Mitani Y."/>
            <person name="Peeters C."/>
            <person name="Kikuchi Y."/>
            <person name="Vandamme P."/>
        </authorList>
    </citation>
    <scope>NUCLEOTIDE SEQUENCE [LARGE SCALE GENOMIC DNA]</scope>
    <source>
        <strain evidence="17">RPE64</strain>
        <plasmid evidence="17 18">p2</plasmid>
    </source>
</reference>
<evidence type="ECO:0000256" key="10">
    <source>
        <dbReference type="ARBA" id="ARBA00023114"/>
    </source>
</evidence>
<dbReference type="PANTHER" id="PTHR33619">
    <property type="entry name" value="POLYSACCHARIDE EXPORT PROTEIN GFCE-RELATED"/>
    <property type="match status" value="1"/>
</dbReference>
<keyword evidence="14" id="KW-0449">Lipoprotein</keyword>
<dbReference type="AlphaFoldDB" id="A0A060PRJ9"/>
<keyword evidence="13" id="KW-0998">Cell outer membrane</keyword>
<evidence type="ECO:0000256" key="4">
    <source>
        <dbReference type="ARBA" id="ARBA00022452"/>
    </source>
</evidence>
<name>A0A060PRJ9_9BURK</name>
<dbReference type="KEGG" id="buo:BRPE64_ECDS01980"/>
<reference evidence="17 18" key="1">
    <citation type="journal article" date="2013" name="Genome Announc.">
        <title>Complete Genome Sequence of Burkholderia sp. Strain RPE64, Bacterial Symbiont of the Bean Bug Riptortus pedestris.</title>
        <authorList>
            <person name="Shibata T.F."/>
            <person name="Maeda T."/>
            <person name="Nikoh N."/>
            <person name="Yamaguchi K."/>
            <person name="Oshima K."/>
            <person name="Hattori M."/>
            <person name="Nishiyama T."/>
            <person name="Hasebe M."/>
            <person name="Fukatsu T."/>
            <person name="Kikuchi Y."/>
            <person name="Shigenobu S."/>
        </authorList>
    </citation>
    <scope>NUCLEOTIDE SEQUENCE [LARGE SCALE GENOMIC DNA]</scope>
    <source>
        <plasmid evidence="17 18">p2</plasmid>
    </source>
</reference>
<dbReference type="PROSITE" id="PS51257">
    <property type="entry name" value="PROKAR_LIPOPROTEIN"/>
    <property type="match status" value="1"/>
</dbReference>
<evidence type="ECO:0000256" key="1">
    <source>
        <dbReference type="ARBA" id="ARBA00004571"/>
    </source>
</evidence>
<keyword evidence="3" id="KW-0813">Transport</keyword>
<evidence type="ECO:0000313" key="18">
    <source>
        <dbReference type="Proteomes" id="UP000013966"/>
    </source>
</evidence>
<evidence type="ECO:0000256" key="11">
    <source>
        <dbReference type="ARBA" id="ARBA00023136"/>
    </source>
</evidence>
<dbReference type="EMBL" id="AP013062">
    <property type="protein sequence ID" value="BAO94080.1"/>
    <property type="molecule type" value="Genomic_DNA"/>
</dbReference>
<keyword evidence="10" id="KW-0626">Porin</keyword>
<dbReference type="GO" id="GO:0006811">
    <property type="term" value="P:monoatomic ion transport"/>
    <property type="evidence" value="ECO:0007669"/>
    <property type="project" value="UniProtKB-KW"/>
</dbReference>
<evidence type="ECO:0000256" key="8">
    <source>
        <dbReference type="ARBA" id="ARBA00023047"/>
    </source>
</evidence>
<comment type="similarity">
    <text evidence="2">Belongs to the BexD/CtrA/VexA family.</text>
</comment>
<proteinExistence type="inferred from homology"/>
<dbReference type="Pfam" id="PF22461">
    <property type="entry name" value="SLBB_2"/>
    <property type="match status" value="2"/>
</dbReference>